<evidence type="ECO:0000313" key="4">
    <source>
        <dbReference type="Proteomes" id="UP000702544"/>
    </source>
</evidence>
<comment type="caution">
    <text evidence="3">The sequence shown here is derived from an EMBL/GenBank/DDBJ whole genome shotgun (WGS) entry which is preliminary data.</text>
</comment>
<dbReference type="NCBIfam" id="TIGR00254">
    <property type="entry name" value="GGDEF"/>
    <property type="match status" value="1"/>
</dbReference>
<dbReference type="InterPro" id="IPR043128">
    <property type="entry name" value="Rev_trsase/Diguanyl_cyclase"/>
</dbReference>
<dbReference type="SUPFAM" id="SSF55073">
    <property type="entry name" value="Nucleotide cyclase"/>
    <property type="match status" value="1"/>
</dbReference>
<keyword evidence="1" id="KW-1133">Transmembrane helix</keyword>
<dbReference type="SMART" id="SM00267">
    <property type="entry name" value="GGDEF"/>
    <property type="match status" value="1"/>
</dbReference>
<dbReference type="InterPro" id="IPR000160">
    <property type="entry name" value="GGDEF_dom"/>
</dbReference>
<feature type="transmembrane region" description="Helical" evidence="1">
    <location>
        <begin position="51"/>
        <end position="69"/>
    </location>
</feature>
<organism evidence="3 4">
    <name type="scientific">Candidatus Kutchimonas denitrificans</name>
    <dbReference type="NCBI Taxonomy" id="3056748"/>
    <lineage>
        <taxon>Bacteria</taxon>
        <taxon>Pseudomonadati</taxon>
        <taxon>Gemmatimonadota</taxon>
        <taxon>Gemmatimonadia</taxon>
        <taxon>Candidatus Palauibacterales</taxon>
        <taxon>Candidatus Palauibacteraceae</taxon>
        <taxon>Candidatus Kutchimonas</taxon>
    </lineage>
</organism>
<evidence type="ECO:0000256" key="1">
    <source>
        <dbReference type="SAM" id="Phobius"/>
    </source>
</evidence>
<dbReference type="EMBL" id="JAACAK010000028">
    <property type="protein sequence ID" value="NIR74227.1"/>
    <property type="molecule type" value="Genomic_DNA"/>
</dbReference>
<feature type="transmembrane region" description="Helical" evidence="1">
    <location>
        <begin position="125"/>
        <end position="143"/>
    </location>
</feature>
<sequence>MYQGAIRQKTTSLRTSLHQEAAWLGVALRVVVLAVGIFWLDPEPQWSDLNARILAGLGAYNAVLALAAWRRVHPALWMIGLVDFAGLTVVLILEGAPATTGLFVFAFLVLVLTLAYGWRGAALGLACYVAAESAVLLASTAPAPAVWELVVRIGSGTVAAAVFAGLVERHELLGLRVSRAILDHPIAGVTDLQEFTNALGFLHKLAVRGRWPYSVLVIDIGKPGAPSGHKGPGIDERVLQRLASEALAALRTTDIVGRVGADVFAVALPDTPRSGAAQVARRIEQRLQARAHELEYMIGLAEIRPSRKNDYDECLHAAFADVRRAKEVSHAAR</sequence>
<keyword evidence="1" id="KW-0812">Transmembrane</keyword>
<dbReference type="Pfam" id="PF00990">
    <property type="entry name" value="GGDEF"/>
    <property type="match status" value="1"/>
</dbReference>
<feature type="domain" description="GGDEF" evidence="2">
    <location>
        <begin position="211"/>
        <end position="333"/>
    </location>
</feature>
<reference evidence="3 4" key="1">
    <citation type="submission" date="2020-01" db="EMBL/GenBank/DDBJ databases">
        <title>Genomes assembled from Gulf of Kutch pelagic sediment metagenomes.</title>
        <authorList>
            <person name="Chandrashekar M."/>
            <person name="Mahajan M.S."/>
            <person name="Dave K.J."/>
            <person name="Vatsa P."/>
            <person name="Nathani N.M."/>
        </authorList>
    </citation>
    <scope>NUCLEOTIDE SEQUENCE [LARGE SCALE GENOMIC DNA]</scope>
    <source>
        <strain evidence="3">KS3-K002</strain>
    </source>
</reference>
<dbReference type="PROSITE" id="PS50887">
    <property type="entry name" value="GGDEF"/>
    <property type="match status" value="1"/>
</dbReference>
<feature type="transmembrane region" description="Helical" evidence="1">
    <location>
        <begin position="76"/>
        <end position="93"/>
    </location>
</feature>
<dbReference type="Proteomes" id="UP000702544">
    <property type="component" value="Unassembled WGS sequence"/>
</dbReference>
<dbReference type="Gene3D" id="3.30.70.270">
    <property type="match status" value="1"/>
</dbReference>
<name>A0AAE4Z846_9BACT</name>
<evidence type="ECO:0000313" key="3">
    <source>
        <dbReference type="EMBL" id="NIR74227.1"/>
    </source>
</evidence>
<evidence type="ECO:0000259" key="2">
    <source>
        <dbReference type="PROSITE" id="PS50887"/>
    </source>
</evidence>
<proteinExistence type="predicted"/>
<dbReference type="AlphaFoldDB" id="A0AAE4Z846"/>
<accession>A0AAE4Z846</accession>
<keyword evidence="1" id="KW-0472">Membrane</keyword>
<feature type="transmembrane region" description="Helical" evidence="1">
    <location>
        <begin position="99"/>
        <end position="118"/>
    </location>
</feature>
<feature type="transmembrane region" description="Helical" evidence="1">
    <location>
        <begin position="21"/>
        <end position="39"/>
    </location>
</feature>
<gene>
    <name evidence="3" type="ORF">GWO12_03810</name>
</gene>
<dbReference type="InterPro" id="IPR029787">
    <property type="entry name" value="Nucleotide_cyclase"/>
</dbReference>
<protein>
    <submittedName>
        <fullName evidence="3">Diguanylate cyclase</fullName>
    </submittedName>
</protein>